<dbReference type="EMBL" id="JACIDM010000002">
    <property type="protein sequence ID" value="MBB4083183.1"/>
    <property type="molecule type" value="Genomic_DNA"/>
</dbReference>
<dbReference type="GO" id="GO:0042597">
    <property type="term" value="C:periplasmic space"/>
    <property type="evidence" value="ECO:0007669"/>
    <property type="project" value="InterPro"/>
</dbReference>
<dbReference type="InterPro" id="IPR014755">
    <property type="entry name" value="Cu-Rt/internalin_Ig-like"/>
</dbReference>
<dbReference type="Gene3D" id="2.60.40.1220">
    <property type="match status" value="1"/>
</dbReference>
<evidence type="ECO:0000256" key="3">
    <source>
        <dbReference type="SAM" id="SignalP"/>
    </source>
</evidence>
<proteinExistence type="predicted"/>
<dbReference type="InterPro" id="IPR014756">
    <property type="entry name" value="Ig_E-set"/>
</dbReference>
<organism evidence="5 6">
    <name type="scientific">Brevundimonas lenta</name>
    <dbReference type="NCBI Taxonomy" id="424796"/>
    <lineage>
        <taxon>Bacteria</taxon>
        <taxon>Pseudomonadati</taxon>
        <taxon>Pseudomonadota</taxon>
        <taxon>Alphaproteobacteria</taxon>
        <taxon>Caulobacterales</taxon>
        <taxon>Caulobacteraceae</taxon>
        <taxon>Brevundimonas</taxon>
    </lineage>
</organism>
<dbReference type="Pfam" id="PF04234">
    <property type="entry name" value="CopC"/>
    <property type="match status" value="1"/>
</dbReference>
<dbReference type="GO" id="GO:0046688">
    <property type="term" value="P:response to copper ion"/>
    <property type="evidence" value="ECO:0007669"/>
    <property type="project" value="InterPro"/>
</dbReference>
<evidence type="ECO:0000259" key="4">
    <source>
        <dbReference type="Pfam" id="PF04234"/>
    </source>
</evidence>
<sequence>MMIRTLVVTAALAFAGAAAAQDPHAGHAMPAQAAAPQSGITTVPANGAMTQGSPERFSVTFPHAMVLKTVALSAEGQAPVDVTVPAAPAAATVGVALPRLAPGTYTAAWTAEGPDGHKMSGSVSFMVH</sequence>
<gene>
    <name evidence="5" type="ORF">GGR12_002049</name>
</gene>
<dbReference type="SUPFAM" id="SSF81296">
    <property type="entry name" value="E set domains"/>
    <property type="match status" value="1"/>
</dbReference>
<accession>A0A7W6JDL8</accession>
<keyword evidence="6" id="KW-1185">Reference proteome</keyword>
<reference evidence="5 6" key="1">
    <citation type="submission" date="2020-08" db="EMBL/GenBank/DDBJ databases">
        <title>Genomic Encyclopedia of Type Strains, Phase IV (KMG-IV): sequencing the most valuable type-strain genomes for metagenomic binning, comparative biology and taxonomic classification.</title>
        <authorList>
            <person name="Goeker M."/>
        </authorList>
    </citation>
    <scope>NUCLEOTIDE SEQUENCE [LARGE SCALE GENOMIC DNA]</scope>
    <source>
        <strain evidence="5 6">DSM 23960</strain>
    </source>
</reference>
<feature type="chain" id="PRO_5030921155" description="CopC domain-containing protein" evidence="3">
    <location>
        <begin position="21"/>
        <end position="128"/>
    </location>
</feature>
<evidence type="ECO:0000313" key="5">
    <source>
        <dbReference type="EMBL" id="MBB4083183.1"/>
    </source>
</evidence>
<protein>
    <recommendedName>
        <fullName evidence="4">CopC domain-containing protein</fullName>
    </recommendedName>
</protein>
<dbReference type="AlphaFoldDB" id="A0A7W6JDL8"/>
<dbReference type="InterPro" id="IPR007348">
    <property type="entry name" value="CopC_dom"/>
</dbReference>
<feature type="domain" description="CopC" evidence="4">
    <location>
        <begin position="41"/>
        <end position="127"/>
    </location>
</feature>
<comment type="caution">
    <text evidence="5">The sequence shown here is derived from an EMBL/GenBank/DDBJ whole genome shotgun (WGS) entry which is preliminary data.</text>
</comment>
<feature type="signal peptide" evidence="3">
    <location>
        <begin position="1"/>
        <end position="20"/>
    </location>
</feature>
<evidence type="ECO:0000256" key="2">
    <source>
        <dbReference type="ARBA" id="ARBA00023008"/>
    </source>
</evidence>
<dbReference type="RefSeq" id="WP_246328843.1">
    <property type="nucleotide sequence ID" value="NZ_BAAAER010000001.1"/>
</dbReference>
<name>A0A7W6JDL8_9CAUL</name>
<keyword evidence="1 3" id="KW-0732">Signal</keyword>
<dbReference type="Proteomes" id="UP000529946">
    <property type="component" value="Unassembled WGS sequence"/>
</dbReference>
<dbReference type="GO" id="GO:0005507">
    <property type="term" value="F:copper ion binding"/>
    <property type="evidence" value="ECO:0007669"/>
    <property type="project" value="InterPro"/>
</dbReference>
<keyword evidence="2" id="KW-0186">Copper</keyword>
<evidence type="ECO:0000313" key="6">
    <source>
        <dbReference type="Proteomes" id="UP000529946"/>
    </source>
</evidence>
<evidence type="ECO:0000256" key="1">
    <source>
        <dbReference type="ARBA" id="ARBA00022729"/>
    </source>
</evidence>